<reference evidence="7 8" key="1">
    <citation type="journal article" date="2010" name="Stand. Genomic Sci.">
        <title>Complete genome sequence of Cellulomonas flavigena type strain (134).</title>
        <authorList>
            <person name="Abt B."/>
            <person name="Foster B."/>
            <person name="Lapidus A."/>
            <person name="Clum A."/>
            <person name="Sun H."/>
            <person name="Pukall R."/>
            <person name="Lucas S."/>
            <person name="Glavina Del Rio T."/>
            <person name="Nolan M."/>
            <person name="Tice H."/>
            <person name="Cheng J.F."/>
            <person name="Pitluck S."/>
            <person name="Liolios K."/>
            <person name="Ivanova N."/>
            <person name="Mavromatis K."/>
            <person name="Ovchinnikova G."/>
            <person name="Pati A."/>
            <person name="Goodwin L."/>
            <person name="Chen A."/>
            <person name="Palaniappan K."/>
            <person name="Land M."/>
            <person name="Hauser L."/>
            <person name="Chang Y.J."/>
            <person name="Jeffries C.D."/>
            <person name="Rohde M."/>
            <person name="Goker M."/>
            <person name="Woyke T."/>
            <person name="Bristow J."/>
            <person name="Eisen J.A."/>
            <person name="Markowitz V."/>
            <person name="Hugenholtz P."/>
            <person name="Kyrpides N.C."/>
            <person name="Klenk H.P."/>
        </authorList>
    </citation>
    <scope>NUCLEOTIDE SEQUENCE [LARGE SCALE GENOMIC DNA]</scope>
    <source>
        <strain evidence="8">ATCC 482 / DSM 20109 / BCRC 11376 / JCM 18109 / NBRC 3775 / NCIMB 8073 / NRS 134</strain>
    </source>
</reference>
<name>D5UCX3_CELFN</name>
<feature type="transmembrane region" description="Helical" evidence="6">
    <location>
        <begin position="68"/>
        <end position="88"/>
    </location>
</feature>
<feature type="transmembrane region" description="Helical" evidence="6">
    <location>
        <begin position="227"/>
        <end position="248"/>
    </location>
</feature>
<dbReference type="eggNOG" id="COG1279">
    <property type="taxonomic scope" value="Bacteria"/>
</dbReference>
<evidence type="ECO:0000256" key="2">
    <source>
        <dbReference type="ARBA" id="ARBA00022475"/>
    </source>
</evidence>
<evidence type="ECO:0000256" key="4">
    <source>
        <dbReference type="ARBA" id="ARBA00022989"/>
    </source>
</evidence>
<dbReference type="PANTHER" id="PTHR30086:SF20">
    <property type="entry name" value="ARGININE EXPORTER PROTEIN ARGO-RELATED"/>
    <property type="match status" value="1"/>
</dbReference>
<evidence type="ECO:0000256" key="1">
    <source>
        <dbReference type="ARBA" id="ARBA00004651"/>
    </source>
</evidence>
<dbReference type="PANTHER" id="PTHR30086">
    <property type="entry name" value="ARGININE EXPORTER PROTEIN ARGO"/>
    <property type="match status" value="1"/>
</dbReference>
<accession>D5UCX3</accession>
<proteinExistence type="predicted"/>
<evidence type="ECO:0000256" key="3">
    <source>
        <dbReference type="ARBA" id="ARBA00022692"/>
    </source>
</evidence>
<dbReference type="GO" id="GO:0005886">
    <property type="term" value="C:plasma membrane"/>
    <property type="evidence" value="ECO:0007669"/>
    <property type="project" value="UniProtKB-SubCell"/>
</dbReference>
<evidence type="ECO:0000313" key="7">
    <source>
        <dbReference type="EMBL" id="ADG76358.1"/>
    </source>
</evidence>
<keyword evidence="8" id="KW-1185">Reference proteome</keyword>
<dbReference type="STRING" id="446466.Cfla_3484"/>
<gene>
    <name evidence="7" type="ordered locus">Cfla_3484</name>
</gene>
<dbReference type="HOGENOM" id="CLU_087840_0_0_11"/>
<evidence type="ECO:0000256" key="5">
    <source>
        <dbReference type="ARBA" id="ARBA00023136"/>
    </source>
</evidence>
<protein>
    <submittedName>
        <fullName evidence="7">Lysine exporter protein (LYSE/YGGA)</fullName>
    </submittedName>
</protein>
<dbReference type="RefSeq" id="WP_013118686.1">
    <property type="nucleotide sequence ID" value="NC_014151.1"/>
</dbReference>
<organism evidence="7 8">
    <name type="scientific">Cellulomonas flavigena (strain ATCC 482 / DSM 20109 / BCRC 11376 / JCM 18109 / NBRC 3775 / NCIMB 8073 / NRS 134)</name>
    <dbReference type="NCBI Taxonomy" id="446466"/>
    <lineage>
        <taxon>Bacteria</taxon>
        <taxon>Bacillati</taxon>
        <taxon>Actinomycetota</taxon>
        <taxon>Actinomycetes</taxon>
        <taxon>Micrococcales</taxon>
        <taxon>Cellulomonadaceae</taxon>
        <taxon>Cellulomonas</taxon>
    </lineage>
</organism>
<dbReference type="EMBL" id="CP001964">
    <property type="protein sequence ID" value="ADG76358.1"/>
    <property type="molecule type" value="Genomic_DNA"/>
</dbReference>
<keyword evidence="2" id="KW-1003">Cell membrane</keyword>
<keyword evidence="5 6" id="KW-0472">Membrane</keyword>
<keyword evidence="4 6" id="KW-1133">Transmembrane helix</keyword>
<dbReference type="InterPro" id="IPR001123">
    <property type="entry name" value="LeuE-type"/>
</dbReference>
<dbReference type="OrthoDB" id="5638726at2"/>
<dbReference type="Pfam" id="PF01810">
    <property type="entry name" value="LysE"/>
    <property type="match status" value="1"/>
</dbReference>
<feature type="transmembrane region" description="Helical" evidence="6">
    <location>
        <begin position="6"/>
        <end position="24"/>
    </location>
</feature>
<dbReference type="GO" id="GO:0015171">
    <property type="term" value="F:amino acid transmembrane transporter activity"/>
    <property type="evidence" value="ECO:0007669"/>
    <property type="project" value="TreeGrafter"/>
</dbReference>
<keyword evidence="3 6" id="KW-0812">Transmembrane</keyword>
<feature type="transmembrane region" description="Helical" evidence="6">
    <location>
        <begin position="191"/>
        <end position="215"/>
    </location>
</feature>
<evidence type="ECO:0000256" key="6">
    <source>
        <dbReference type="SAM" id="Phobius"/>
    </source>
</evidence>
<dbReference type="KEGG" id="cfl:Cfla_3484"/>
<comment type="subcellular location">
    <subcellularLocation>
        <location evidence="1">Cell membrane</location>
        <topology evidence="1">Multi-pass membrane protein</topology>
    </subcellularLocation>
</comment>
<dbReference type="Proteomes" id="UP000000849">
    <property type="component" value="Chromosome"/>
</dbReference>
<feature type="transmembrane region" description="Helical" evidence="6">
    <location>
        <begin position="36"/>
        <end position="62"/>
    </location>
</feature>
<evidence type="ECO:0000313" key="8">
    <source>
        <dbReference type="Proteomes" id="UP000000849"/>
    </source>
</evidence>
<feature type="transmembrane region" description="Helical" evidence="6">
    <location>
        <begin position="150"/>
        <end position="171"/>
    </location>
</feature>
<dbReference type="AlphaFoldDB" id="D5UCX3"/>
<sequence>MWTSALAGLGLGLGLIVAIGAQNAHVLRYGLRRERVGLVVAICAVSDLVLIAAGTAGVGTVIAASRALTVVMTLAGAVVLLAYGALAARRAVRGDAALVVDGPEGDGTEGGGSRAPGGEPVAVVAGTGVPLPALASGAPVVAPPRTAAPVATSAAALALTTLALTWLNPHVYLDTVVLLGSVAAGHGDARWWFAAGAGVGSVLWFTALGYGAALLRPAFARPGAWRVLDAVIALVMVAIAGGLVVGLVTS</sequence>